<protein>
    <submittedName>
        <fullName evidence="2">TniQ family protein</fullName>
    </submittedName>
</protein>
<evidence type="ECO:0000313" key="3">
    <source>
        <dbReference type="Proteomes" id="UP000612361"/>
    </source>
</evidence>
<gene>
    <name evidence="2" type="ORF">H8K47_00075</name>
</gene>
<dbReference type="Pfam" id="PF06527">
    <property type="entry name" value="TniQ"/>
    <property type="match status" value="1"/>
</dbReference>
<keyword evidence="3" id="KW-1185">Reference proteome</keyword>
<dbReference type="EMBL" id="JACOGG010000001">
    <property type="protein sequence ID" value="MBC3933740.1"/>
    <property type="molecule type" value="Genomic_DNA"/>
</dbReference>
<dbReference type="RefSeq" id="WP_186879398.1">
    <property type="nucleotide sequence ID" value="NZ_JACOGG010000001.1"/>
</dbReference>
<organism evidence="2 3">
    <name type="scientific">Undibacterium rugosum</name>
    <dbReference type="NCBI Taxonomy" id="2762291"/>
    <lineage>
        <taxon>Bacteria</taxon>
        <taxon>Pseudomonadati</taxon>
        <taxon>Pseudomonadota</taxon>
        <taxon>Betaproteobacteria</taxon>
        <taxon>Burkholderiales</taxon>
        <taxon>Oxalobacteraceae</taxon>
        <taxon>Undibacterium</taxon>
    </lineage>
</organism>
<feature type="domain" description="TniQ" evidence="1">
    <location>
        <begin position="6"/>
        <end position="139"/>
    </location>
</feature>
<dbReference type="Proteomes" id="UP000612361">
    <property type="component" value="Unassembled WGS sequence"/>
</dbReference>
<proteinExistence type="predicted"/>
<reference evidence="2" key="1">
    <citation type="submission" date="2020-08" db="EMBL/GenBank/DDBJ databases">
        <title>Novel species isolated from subtropical streams in China.</title>
        <authorList>
            <person name="Lu H."/>
        </authorList>
    </citation>
    <scope>NUCLEOTIDE SEQUENCE</scope>
    <source>
        <strain evidence="2">CY7W</strain>
    </source>
</reference>
<comment type="caution">
    <text evidence="2">The sequence shown here is derived from an EMBL/GenBank/DDBJ whole genome shotgun (WGS) entry which is preliminary data.</text>
</comment>
<evidence type="ECO:0000313" key="2">
    <source>
        <dbReference type="EMBL" id="MBC3933740.1"/>
    </source>
</evidence>
<dbReference type="InterPro" id="IPR009492">
    <property type="entry name" value="TniQ"/>
</dbReference>
<sequence>MIPSIPIALPDEHAIGILGRLARQNGLTSRNQMIRALRANSTDQGNVPLLWLIGEAIGTSKFKIETEHSMLPAHFPMNRYSDNPESTTKRAGLVGYRGLLPANTMCWCPSCRDIDTAAHGFSYWRRLHQLPGIDWCRKHLRPTIQTPIEMTFFVPGHKNTHGPLSVSYVEMETEIHDPVIVRLEKILTSWLQLPVPYPIAAWTKVVSEACQKVNLRIGEIGKRPVVSDLIREQFPQSWLLRYMPEVVDKKPATYIRKIDGATQDKHLAYPALTCAAILAVLFDNADEALTALKCSDKVPNHLTDTTQMAIAAFRNGISLVEACSISGANISNVEAALRQQLKTGAISIRQRQVQAEFRSSPLNASI</sequence>
<evidence type="ECO:0000259" key="1">
    <source>
        <dbReference type="Pfam" id="PF06527"/>
    </source>
</evidence>
<name>A0A923KXV7_9BURK</name>
<accession>A0A923KXV7</accession>
<dbReference type="AlphaFoldDB" id="A0A923KXV7"/>